<dbReference type="OrthoDB" id="10265891at2759"/>
<gene>
    <name evidence="4" type="ORF">SNEC2469_LOCUS1788</name>
</gene>
<keyword evidence="2" id="KW-0288">FMN</keyword>
<dbReference type="Gene3D" id="3.20.20.70">
    <property type="entry name" value="Aldolase class I"/>
    <property type="match status" value="2"/>
</dbReference>
<name>A0A812JM32_9DINO</name>
<dbReference type="GO" id="GO:0018580">
    <property type="term" value="F:nitronate monooxygenase activity"/>
    <property type="evidence" value="ECO:0007669"/>
    <property type="project" value="InterPro"/>
</dbReference>
<dbReference type="InterPro" id="IPR013785">
    <property type="entry name" value="Aldolase_TIM"/>
</dbReference>
<dbReference type="Gene3D" id="2.120.10.80">
    <property type="entry name" value="Kelch-type beta propeller"/>
    <property type="match status" value="1"/>
</dbReference>
<evidence type="ECO:0000256" key="3">
    <source>
        <dbReference type="ARBA" id="ARBA00023002"/>
    </source>
</evidence>
<dbReference type="SMART" id="SM00612">
    <property type="entry name" value="Kelch"/>
    <property type="match status" value="3"/>
</dbReference>
<dbReference type="Proteomes" id="UP000601435">
    <property type="component" value="Unassembled WGS sequence"/>
</dbReference>
<dbReference type="SUPFAM" id="SSF117281">
    <property type="entry name" value="Kelch motif"/>
    <property type="match status" value="1"/>
</dbReference>
<keyword evidence="5" id="KW-1185">Reference proteome</keyword>
<evidence type="ECO:0000313" key="4">
    <source>
        <dbReference type="EMBL" id="CAE7206295.1"/>
    </source>
</evidence>
<evidence type="ECO:0008006" key="6">
    <source>
        <dbReference type="Google" id="ProtNLM"/>
    </source>
</evidence>
<dbReference type="AlphaFoldDB" id="A0A812JM32"/>
<accession>A0A812JM32</accession>
<dbReference type="InterPro" id="IPR004136">
    <property type="entry name" value="NMO"/>
</dbReference>
<dbReference type="Pfam" id="PF03060">
    <property type="entry name" value="NMO"/>
    <property type="match status" value="2"/>
</dbReference>
<evidence type="ECO:0000256" key="1">
    <source>
        <dbReference type="ARBA" id="ARBA00022630"/>
    </source>
</evidence>
<dbReference type="InterPro" id="IPR006652">
    <property type="entry name" value="Kelch_1"/>
</dbReference>
<dbReference type="PANTHER" id="PTHR32332">
    <property type="entry name" value="2-NITROPROPANE DIOXYGENASE"/>
    <property type="match status" value="1"/>
</dbReference>
<proteinExistence type="predicted"/>
<protein>
    <recommendedName>
        <fullName evidence="6">Nitronate monooxygenase</fullName>
    </recommendedName>
</protein>
<dbReference type="Pfam" id="PF01344">
    <property type="entry name" value="Kelch_1"/>
    <property type="match status" value="1"/>
</dbReference>
<dbReference type="PANTHER" id="PTHR32332:SF20">
    <property type="entry name" value="2-NITROPROPANE DIOXYGENASE-LIKE PROTEIN"/>
    <property type="match status" value="1"/>
</dbReference>
<dbReference type="EMBL" id="CAJNJA010006142">
    <property type="protein sequence ID" value="CAE7206295.1"/>
    <property type="molecule type" value="Genomic_DNA"/>
</dbReference>
<dbReference type="CDD" id="cd04730">
    <property type="entry name" value="NPD_like"/>
    <property type="match status" value="1"/>
</dbReference>
<evidence type="ECO:0000256" key="2">
    <source>
        <dbReference type="ARBA" id="ARBA00022643"/>
    </source>
</evidence>
<keyword evidence="1" id="KW-0285">Flavoprotein</keyword>
<dbReference type="SUPFAM" id="SSF51412">
    <property type="entry name" value="Inosine monophosphate dehydrogenase (IMPDH)"/>
    <property type="match status" value="1"/>
</dbReference>
<reference evidence="4" key="1">
    <citation type="submission" date="2021-02" db="EMBL/GenBank/DDBJ databases">
        <authorList>
            <person name="Dougan E. K."/>
            <person name="Rhodes N."/>
            <person name="Thang M."/>
            <person name="Chan C."/>
        </authorList>
    </citation>
    <scope>NUCLEOTIDE SEQUENCE</scope>
</reference>
<organism evidence="4 5">
    <name type="scientific">Symbiodinium necroappetens</name>
    <dbReference type="NCBI Taxonomy" id="1628268"/>
    <lineage>
        <taxon>Eukaryota</taxon>
        <taxon>Sar</taxon>
        <taxon>Alveolata</taxon>
        <taxon>Dinophyceae</taxon>
        <taxon>Suessiales</taxon>
        <taxon>Symbiodiniaceae</taxon>
        <taxon>Symbiodinium</taxon>
    </lineage>
</organism>
<keyword evidence="3" id="KW-0560">Oxidoreductase</keyword>
<evidence type="ECO:0000313" key="5">
    <source>
        <dbReference type="Proteomes" id="UP000601435"/>
    </source>
</evidence>
<comment type="caution">
    <text evidence="4">The sequence shown here is derived from an EMBL/GenBank/DDBJ whole genome shotgun (WGS) entry which is preliminary data.</text>
</comment>
<dbReference type="InterPro" id="IPR015915">
    <property type="entry name" value="Kelch-typ_b-propeller"/>
</dbReference>
<sequence length="605" mass="65078">MHFVGYADMAAAVSNAGGLGIITALTVAQPPKGKEALRDEIRKCRQLTDKPFGVNITLLPVGVPPDFDGIVQVLIEEKVKVVETAGRNPEKVIKQCKDAGMFVIHKCVAVRHALTAQKMGADMISMDGFDCGGHPGEEDVGNWVLLAQASQELSIPFVASGGTATGVQLAAALAMGAEGINMGTRFMATKEAPIVQPIKDVMVKAKVTDTTHVFRSLKNTERVYKNKTAAEAVSLLMDDPSKPKVLIHPNDELQFIPMLTACPELLPLLHAAGVASAAALAATCSSAAPVHAALPKVARAAPITGVLLARADYAQLLHCPDLSDGTWHEVPLPQGMPTYLSCAAAFYRDHIYTVGGGAPYLDGKVVRATCYNLRDGTWSELSPMPTARSHCAAVGCCGRLVVIGGKADDDQPLDTVEVFDLAQGEWECWSCLPMGLSCCSAVSVHRLHSVVALGCDDQRTHLFCGDLAAKEWRSLPAMPRERWQPALLELAEYLITIGGMVHPDEDIGAVDVFDMRTGQWTSANHGLHVQKLESEKPGDFFAIAHLVKGENYRKSFQETGDSESSVWSCGQSIGLIKDIPTCQELLDRMVVEAEDIIRNRLQSKL</sequence>